<name>A0ABN7BUL5_9MOLU</name>
<gene>
    <name evidence="2" type="ORF">SAP269_10690</name>
</gene>
<accession>A0ABN7BUL5</accession>
<proteinExistence type="predicted"/>
<evidence type="ECO:0000313" key="2">
    <source>
        <dbReference type="EMBL" id="BET38480.1"/>
    </source>
</evidence>
<dbReference type="Proteomes" id="UP001473424">
    <property type="component" value="Chromosome"/>
</dbReference>
<organism evidence="2 3">
    <name type="scientific">Spiroplasma ixodetis</name>
    <dbReference type="NCBI Taxonomy" id="2141"/>
    <lineage>
        <taxon>Bacteria</taxon>
        <taxon>Bacillati</taxon>
        <taxon>Mycoplasmatota</taxon>
        <taxon>Mollicutes</taxon>
        <taxon>Entomoplasmatales</taxon>
        <taxon>Spiroplasmataceae</taxon>
        <taxon>Spiroplasma</taxon>
    </lineage>
</organism>
<dbReference type="RefSeq" id="WP_353307105.1">
    <property type="nucleotide sequence ID" value="NZ_AP028955.1"/>
</dbReference>
<sequence>MKKLMTALSVLAFGTSIGALNTVLNKTPQKIKILDKKTQQDTIYIDKDGKEQTTNKRDLSNIKTTKITQIGFYKNQQGEIQVVRMPETIKEVPDKLPPEITSLWVMFSNLCNLVILQLKFI</sequence>
<feature type="chain" id="PRO_5047474484" evidence="1">
    <location>
        <begin position="22"/>
        <end position="121"/>
    </location>
</feature>
<reference evidence="3" key="1">
    <citation type="journal article" date="2024" name="FEMS Microbiol. Lett.">
        <title>Genomic insights into Spiroplasma endosymbionts that induce male-killing and protective phenotypes in the pea aphid.</title>
        <authorList>
            <person name="Arai H."/>
            <person name="Legeai F."/>
            <person name="Kageyama D."/>
            <person name="Sugio A."/>
            <person name="Simon J.C."/>
        </authorList>
    </citation>
    <scope>NUCLEOTIDE SEQUENCE [LARGE SCALE GENOMIC DNA]</scope>
    <source>
        <strain evidence="3">sAp269</strain>
    </source>
</reference>
<protein>
    <submittedName>
        <fullName evidence="2">Uncharacterized protein</fullName>
    </submittedName>
</protein>
<keyword evidence="3" id="KW-1185">Reference proteome</keyword>
<dbReference type="EMBL" id="AP028955">
    <property type="protein sequence ID" value="BET38480.1"/>
    <property type="molecule type" value="Genomic_DNA"/>
</dbReference>
<evidence type="ECO:0000313" key="3">
    <source>
        <dbReference type="Proteomes" id="UP001473424"/>
    </source>
</evidence>
<evidence type="ECO:0000256" key="1">
    <source>
        <dbReference type="SAM" id="SignalP"/>
    </source>
</evidence>
<keyword evidence="1" id="KW-0732">Signal</keyword>
<feature type="signal peptide" evidence="1">
    <location>
        <begin position="1"/>
        <end position="21"/>
    </location>
</feature>